<evidence type="ECO:0000313" key="2">
    <source>
        <dbReference type="EMBL" id="QLI80256.1"/>
    </source>
</evidence>
<reference evidence="2 3" key="1">
    <citation type="journal article" date="2016" name="Int. J. Syst. Evol. Microbiol.">
        <title>Chitinibacter fontanus sp. nov., isolated from a spring.</title>
        <authorList>
            <person name="Sheu S.Y."/>
            <person name="Li Y.S."/>
            <person name="Young C.C."/>
            <person name="Chen W.M."/>
        </authorList>
    </citation>
    <scope>NUCLEOTIDE SEQUENCE [LARGE SCALE GENOMIC DNA]</scope>
    <source>
        <strain evidence="2 3">STM-7</strain>
    </source>
</reference>
<dbReference type="EMBL" id="CP058952">
    <property type="protein sequence ID" value="QLI80256.1"/>
    <property type="molecule type" value="Genomic_DNA"/>
</dbReference>
<dbReference type="RefSeq" id="WP_180307400.1">
    <property type="nucleotide sequence ID" value="NZ_CP058952.1"/>
</dbReference>
<accession>A0A7D5V7J9</accession>
<keyword evidence="3" id="KW-1185">Reference proteome</keyword>
<protein>
    <submittedName>
        <fullName evidence="2">Inovirus-type Gp2 protein</fullName>
    </submittedName>
</protein>
<dbReference type="Proteomes" id="UP000510822">
    <property type="component" value="Chromosome"/>
</dbReference>
<organism evidence="2 3">
    <name type="scientific">Chitinibacter fontanus</name>
    <dbReference type="NCBI Taxonomy" id="1737446"/>
    <lineage>
        <taxon>Bacteria</taxon>
        <taxon>Pseudomonadati</taxon>
        <taxon>Pseudomonadota</taxon>
        <taxon>Betaproteobacteria</taxon>
        <taxon>Neisseriales</taxon>
        <taxon>Chitinibacteraceae</taxon>
        <taxon>Chitinibacter</taxon>
    </lineage>
</organism>
<dbReference type="AlphaFoldDB" id="A0A7D5V7J9"/>
<evidence type="ECO:0000313" key="3">
    <source>
        <dbReference type="Proteomes" id="UP000510822"/>
    </source>
</evidence>
<dbReference type="KEGG" id="cfon:HZU75_01190"/>
<gene>
    <name evidence="2" type="ORF">HZU75_01190</name>
</gene>
<sequence>MLSTEYLSCHLKDIEKSESVALNLQIYHLSGHEFTLIDRGCLSIATLARIEKMMKQIQMINEPPFEERVSVQGQVQLKTNILGKLFNTLSRLPAKQALSHTLPKKAFSPTVELLLTMLDGQEWRYVSPSYVMFDGRMAAYHFNDFIERMRIAVRQPKFQKKVAYWCGLASKNHQGAVKYLCRLLDKYKRLRVVRLDLTYQLNSPERHDEVLCKKHFKRFTENQRNNQLFKNVVGFIWRLEYGKEMGFHFHWILLFDGDHVWKEEWYADQIGNYWKETITAGQGAFHNCNRAARINGHRNSAGYGLGELKLNDRQKLDTVCKNVIGYLTKVDALIQSKGVNGKTFGRGVML</sequence>
<dbReference type="InterPro" id="IPR057271">
    <property type="entry name" value="YagK_YfjJ_C"/>
</dbReference>
<name>A0A7D5V7J9_9NEIS</name>
<proteinExistence type="predicted"/>
<dbReference type="Pfam" id="PF11726">
    <property type="entry name" value="YagK_YfjJ_C"/>
    <property type="match status" value="1"/>
</dbReference>
<feature type="domain" description="YagK/YfjJ C-terminal" evidence="1">
    <location>
        <begin position="184"/>
        <end position="345"/>
    </location>
</feature>
<evidence type="ECO:0000259" key="1">
    <source>
        <dbReference type="Pfam" id="PF11726"/>
    </source>
</evidence>